<comment type="caution">
    <text evidence="1">The sequence shown here is derived from an EMBL/GenBank/DDBJ whole genome shotgun (WGS) entry which is preliminary data.</text>
</comment>
<reference evidence="1 2" key="1">
    <citation type="journal article" date="2021" name="Elife">
        <title>Chloroplast acquisition without the gene transfer in kleptoplastic sea slugs, Plakobranchus ocellatus.</title>
        <authorList>
            <person name="Maeda T."/>
            <person name="Takahashi S."/>
            <person name="Yoshida T."/>
            <person name="Shimamura S."/>
            <person name="Takaki Y."/>
            <person name="Nagai Y."/>
            <person name="Toyoda A."/>
            <person name="Suzuki Y."/>
            <person name="Arimoto A."/>
            <person name="Ishii H."/>
            <person name="Satoh N."/>
            <person name="Nishiyama T."/>
            <person name="Hasebe M."/>
            <person name="Maruyama T."/>
            <person name="Minagawa J."/>
            <person name="Obokata J."/>
            <person name="Shigenobu S."/>
        </authorList>
    </citation>
    <scope>NUCLEOTIDE SEQUENCE [LARGE SCALE GENOMIC DNA]</scope>
</reference>
<gene>
    <name evidence="1" type="ORF">PoB_003004100</name>
</gene>
<evidence type="ECO:0000313" key="2">
    <source>
        <dbReference type="Proteomes" id="UP000735302"/>
    </source>
</evidence>
<dbReference type="AlphaFoldDB" id="A0AAV3ZX59"/>
<organism evidence="1 2">
    <name type="scientific">Plakobranchus ocellatus</name>
    <dbReference type="NCBI Taxonomy" id="259542"/>
    <lineage>
        <taxon>Eukaryota</taxon>
        <taxon>Metazoa</taxon>
        <taxon>Spiralia</taxon>
        <taxon>Lophotrochozoa</taxon>
        <taxon>Mollusca</taxon>
        <taxon>Gastropoda</taxon>
        <taxon>Heterobranchia</taxon>
        <taxon>Euthyneura</taxon>
        <taxon>Panpulmonata</taxon>
        <taxon>Sacoglossa</taxon>
        <taxon>Placobranchoidea</taxon>
        <taxon>Plakobranchidae</taxon>
        <taxon>Plakobranchus</taxon>
    </lineage>
</organism>
<keyword evidence="2" id="KW-1185">Reference proteome</keyword>
<protein>
    <submittedName>
        <fullName evidence="1">Uncharacterized protein</fullName>
    </submittedName>
</protein>
<name>A0AAV3ZX59_9GAST</name>
<evidence type="ECO:0000313" key="1">
    <source>
        <dbReference type="EMBL" id="GFO03536.1"/>
    </source>
</evidence>
<proteinExistence type="predicted"/>
<sequence>MYLAYRLHVSSELSKPLPPSLSSCWLKPKPLFYVPGLLPAASRAMASISIQPCPIERMSDPRSLPPCLWDVASTSVQLLLISFRFDRTIVHMPGMLPPL</sequence>
<dbReference type="Proteomes" id="UP000735302">
    <property type="component" value="Unassembled WGS sequence"/>
</dbReference>
<accession>A0AAV3ZX59</accession>
<dbReference type="EMBL" id="BLXT01003727">
    <property type="protein sequence ID" value="GFO03536.1"/>
    <property type="molecule type" value="Genomic_DNA"/>
</dbReference>